<dbReference type="GO" id="GO:0005886">
    <property type="term" value="C:plasma membrane"/>
    <property type="evidence" value="ECO:0007669"/>
    <property type="project" value="TreeGrafter"/>
</dbReference>
<dbReference type="PANTHER" id="PTHR10225">
    <property type="entry name" value="HYALURONAN RECEPTOR"/>
    <property type="match status" value="1"/>
</dbReference>
<dbReference type="PRINTS" id="PR01265">
    <property type="entry name" value="LINKMODULE"/>
</dbReference>
<dbReference type="AlphaFoldDB" id="A0A669CLY3"/>
<dbReference type="GeneID" id="100707822"/>
<protein>
    <submittedName>
        <fullName evidence="14">Lymphatic vessel endothelial hyaluronic acid receptor 1</fullName>
    </submittedName>
</protein>
<evidence type="ECO:0000256" key="12">
    <source>
        <dbReference type="SAM" id="SignalP"/>
    </source>
</evidence>
<dbReference type="GO" id="GO:0005540">
    <property type="term" value="F:hyaluronic acid binding"/>
    <property type="evidence" value="ECO:0007669"/>
    <property type="project" value="InterPro"/>
</dbReference>
<feature type="chain" id="PRO_5025481246" evidence="12">
    <location>
        <begin position="25"/>
        <end position="361"/>
    </location>
</feature>
<evidence type="ECO:0000313" key="15">
    <source>
        <dbReference type="Proteomes" id="UP000005207"/>
    </source>
</evidence>
<feature type="region of interest" description="Disordered" evidence="10">
    <location>
        <begin position="324"/>
        <end position="343"/>
    </location>
</feature>
<comment type="caution">
    <text evidence="9">Lacks conserved residue(s) required for the propagation of feature annotation.</text>
</comment>
<keyword evidence="5 11" id="KW-0472">Membrane</keyword>
<reference evidence="15" key="1">
    <citation type="submission" date="2012-01" db="EMBL/GenBank/DDBJ databases">
        <title>The Genome Sequence of Oreochromis niloticus (Nile Tilapia).</title>
        <authorList>
            <consortium name="Broad Institute Genome Assembly Team"/>
            <consortium name="Broad Institute Sequencing Platform"/>
            <person name="Di Palma F."/>
            <person name="Johnson J."/>
            <person name="Lander E.S."/>
            <person name="Lindblad-Toh K."/>
        </authorList>
    </citation>
    <scope>NUCLEOTIDE SEQUENCE [LARGE SCALE GENOMIC DNA]</scope>
</reference>
<dbReference type="InterPro" id="IPR016186">
    <property type="entry name" value="C-type_lectin-like/link_sf"/>
</dbReference>
<dbReference type="InParanoid" id="A0A669CLY3"/>
<dbReference type="PANTHER" id="PTHR10225:SF2">
    <property type="entry name" value="LYMPHATIC VESSEL ENDOTHELIAL HYALURONIC ACID RECEPTOR 1"/>
    <property type="match status" value="1"/>
</dbReference>
<evidence type="ECO:0000259" key="13">
    <source>
        <dbReference type="PROSITE" id="PS50963"/>
    </source>
</evidence>
<evidence type="ECO:0000256" key="3">
    <source>
        <dbReference type="ARBA" id="ARBA00022729"/>
    </source>
</evidence>
<evidence type="ECO:0000256" key="4">
    <source>
        <dbReference type="ARBA" id="ARBA00022989"/>
    </source>
</evidence>
<feature type="transmembrane region" description="Helical" evidence="11">
    <location>
        <begin position="266"/>
        <end position="291"/>
    </location>
</feature>
<keyword evidence="8" id="KW-0325">Glycoprotein</keyword>
<dbReference type="SUPFAM" id="SSF56436">
    <property type="entry name" value="C-type lectin-like"/>
    <property type="match status" value="1"/>
</dbReference>
<evidence type="ECO:0000256" key="7">
    <source>
        <dbReference type="ARBA" id="ARBA00023170"/>
    </source>
</evidence>
<keyword evidence="6 9" id="KW-1015">Disulfide bond</keyword>
<feature type="compositionally biased region" description="Polar residues" evidence="10">
    <location>
        <begin position="175"/>
        <end position="190"/>
    </location>
</feature>
<feature type="signal peptide" evidence="12">
    <location>
        <begin position="1"/>
        <end position="24"/>
    </location>
</feature>
<keyword evidence="2 11" id="KW-0812">Transmembrane</keyword>
<keyword evidence="7" id="KW-0675">Receptor</keyword>
<evidence type="ECO:0000256" key="2">
    <source>
        <dbReference type="ARBA" id="ARBA00022692"/>
    </source>
</evidence>
<keyword evidence="15" id="KW-1185">Reference proteome</keyword>
<name>A0A669CLY3_ORENI</name>
<gene>
    <name evidence="14" type="primary">lyve1b</name>
</gene>
<evidence type="ECO:0000256" key="6">
    <source>
        <dbReference type="ARBA" id="ARBA00023157"/>
    </source>
</evidence>
<reference evidence="14" key="2">
    <citation type="submission" date="2025-08" db="UniProtKB">
        <authorList>
            <consortium name="Ensembl"/>
        </authorList>
    </citation>
    <scope>IDENTIFICATION</scope>
</reference>
<feature type="compositionally biased region" description="Acidic residues" evidence="10">
    <location>
        <begin position="327"/>
        <end position="337"/>
    </location>
</feature>
<evidence type="ECO:0000256" key="11">
    <source>
        <dbReference type="SAM" id="Phobius"/>
    </source>
</evidence>
<evidence type="ECO:0000256" key="10">
    <source>
        <dbReference type="SAM" id="MobiDB-lite"/>
    </source>
</evidence>
<feature type="compositionally biased region" description="Low complexity" evidence="10">
    <location>
        <begin position="138"/>
        <end position="174"/>
    </location>
</feature>
<dbReference type="KEGG" id="onl:100707822"/>
<evidence type="ECO:0000256" key="1">
    <source>
        <dbReference type="ARBA" id="ARBA00004167"/>
    </source>
</evidence>
<proteinExistence type="predicted"/>
<keyword evidence="3 12" id="KW-0732">Signal</keyword>
<dbReference type="PROSITE" id="PS01241">
    <property type="entry name" value="LINK_1"/>
    <property type="match status" value="1"/>
</dbReference>
<feature type="domain" description="Link" evidence="13">
    <location>
        <begin position="38"/>
        <end position="129"/>
    </location>
</feature>
<dbReference type="GeneTree" id="ENSGT00530000063822"/>
<dbReference type="RefSeq" id="XP_003449207.2">
    <property type="nucleotide sequence ID" value="XM_003449159.5"/>
</dbReference>
<dbReference type="OMA" id="NIETEMW"/>
<feature type="disulfide bond" evidence="9">
    <location>
        <begin position="84"/>
        <end position="105"/>
    </location>
</feature>
<dbReference type="Pfam" id="PF00193">
    <property type="entry name" value="Xlink"/>
    <property type="match status" value="1"/>
</dbReference>
<feature type="region of interest" description="Disordered" evidence="10">
    <location>
        <begin position="138"/>
        <end position="190"/>
    </location>
</feature>
<dbReference type="InterPro" id="IPR043210">
    <property type="entry name" value="CD44_antigen-like"/>
</dbReference>
<dbReference type="InterPro" id="IPR000538">
    <property type="entry name" value="Link_dom"/>
</dbReference>
<evidence type="ECO:0000313" key="14">
    <source>
        <dbReference type="Ensembl" id="ENSONIP00000048356.1"/>
    </source>
</evidence>
<accession>A0A669CLY3</accession>
<reference evidence="14" key="3">
    <citation type="submission" date="2025-09" db="UniProtKB">
        <authorList>
            <consortium name="Ensembl"/>
        </authorList>
    </citation>
    <scope>IDENTIFICATION</scope>
</reference>
<organism evidence="14 15">
    <name type="scientific">Oreochromis niloticus</name>
    <name type="common">Nile tilapia</name>
    <name type="synonym">Tilapia nilotica</name>
    <dbReference type="NCBI Taxonomy" id="8128"/>
    <lineage>
        <taxon>Eukaryota</taxon>
        <taxon>Metazoa</taxon>
        <taxon>Chordata</taxon>
        <taxon>Craniata</taxon>
        <taxon>Vertebrata</taxon>
        <taxon>Euteleostomi</taxon>
        <taxon>Actinopterygii</taxon>
        <taxon>Neopterygii</taxon>
        <taxon>Teleostei</taxon>
        <taxon>Neoteleostei</taxon>
        <taxon>Acanthomorphata</taxon>
        <taxon>Ovalentaria</taxon>
        <taxon>Cichlomorphae</taxon>
        <taxon>Cichliformes</taxon>
        <taxon>Cichlidae</taxon>
        <taxon>African cichlids</taxon>
        <taxon>Pseudocrenilabrinae</taxon>
        <taxon>Oreochromini</taxon>
        <taxon>Oreochromis</taxon>
    </lineage>
</organism>
<dbReference type="GO" id="GO:0007155">
    <property type="term" value="P:cell adhesion"/>
    <property type="evidence" value="ECO:0007669"/>
    <property type="project" value="InterPro"/>
</dbReference>
<evidence type="ECO:0000256" key="8">
    <source>
        <dbReference type="ARBA" id="ARBA00023180"/>
    </source>
</evidence>
<dbReference type="Ensembl" id="ENSONIT00000076394.1">
    <property type="protein sequence ID" value="ENSONIP00000048356.1"/>
    <property type="gene ID" value="ENSONIG00000036002.1"/>
</dbReference>
<dbReference type="PROSITE" id="PS50963">
    <property type="entry name" value="LINK_2"/>
    <property type="match status" value="1"/>
</dbReference>
<dbReference type="GO" id="GO:0004888">
    <property type="term" value="F:transmembrane signaling receptor activity"/>
    <property type="evidence" value="ECO:0007669"/>
    <property type="project" value="TreeGrafter"/>
</dbReference>
<evidence type="ECO:0000256" key="5">
    <source>
        <dbReference type="ARBA" id="ARBA00023136"/>
    </source>
</evidence>
<dbReference type="Proteomes" id="UP000005207">
    <property type="component" value="Linkage group LG7"/>
</dbReference>
<dbReference type="CTD" id="564249"/>
<sequence length="361" mass="39226">MARLCCLPSLLPVIFALFLQTCESALNRVISQSYRATGVFLLIEGGTYYTLNFTAARDACLSLNVTMATEVQISQAIQHGLETCKYGWIAEQTAVVPRISPEQTCGQGKTGVVTWKAPADKKFGVFCFDASALTDMETTASPQSPTSPTPLTTQTTHLVTSTTRSMSSTKKSITGKSRPTLQPTPSTSASDVLVMTSRSARISSLGTPSFKTFSTHIPVSLPPLLTTTNPPAVTLTFSASTHAFNFPASSEWPLPQTESSAKPSLGALHVTVIVLGIILLLLTAASAMWYFQVNVFRCLSHWQQMDNIETEMWNFTNNAMNHLGLQGDDDDDDDDEEESHRMYSSDITLCVKSDIKANSSK</sequence>
<dbReference type="OrthoDB" id="8952307at2759"/>
<dbReference type="SMART" id="SM00445">
    <property type="entry name" value="LINK"/>
    <property type="match status" value="1"/>
</dbReference>
<comment type="subcellular location">
    <subcellularLocation>
        <location evidence="1">Membrane</location>
        <topology evidence="1">Single-pass membrane protein</topology>
    </subcellularLocation>
</comment>
<dbReference type="Gene3D" id="3.10.100.10">
    <property type="entry name" value="Mannose-Binding Protein A, subunit A"/>
    <property type="match status" value="1"/>
</dbReference>
<dbReference type="InterPro" id="IPR016187">
    <property type="entry name" value="CTDL_fold"/>
</dbReference>
<keyword evidence="4 11" id="KW-1133">Transmembrane helix</keyword>
<evidence type="ECO:0000256" key="9">
    <source>
        <dbReference type="PROSITE-ProRule" id="PRU00323"/>
    </source>
</evidence>